<dbReference type="RefSeq" id="WP_318346754.1">
    <property type="nucleotide sequence ID" value="NZ_AP018694.1"/>
</dbReference>
<evidence type="ECO:0000313" key="2">
    <source>
        <dbReference type="Proteomes" id="UP001193389"/>
    </source>
</evidence>
<dbReference type="Proteomes" id="UP001193389">
    <property type="component" value="Chromosome"/>
</dbReference>
<keyword evidence="2" id="KW-1185">Reference proteome</keyword>
<gene>
    <name evidence="1" type="ORF">AQPE_2577</name>
</gene>
<accession>A0A5K7SA84</accession>
<sequence length="56" mass="6698">MKKLKKTSLIFKMKSNEFVPNEDQRFKVPFRGFRGETCWQSWKAATKNPVEALKYE</sequence>
<organism evidence="1 2">
    <name type="scientific">Aquipluma nitroreducens</name>
    <dbReference type="NCBI Taxonomy" id="2010828"/>
    <lineage>
        <taxon>Bacteria</taxon>
        <taxon>Pseudomonadati</taxon>
        <taxon>Bacteroidota</taxon>
        <taxon>Bacteroidia</taxon>
        <taxon>Marinilabiliales</taxon>
        <taxon>Prolixibacteraceae</taxon>
        <taxon>Aquipluma</taxon>
    </lineage>
</organism>
<proteinExistence type="predicted"/>
<dbReference type="KEGG" id="anf:AQPE_2577"/>
<reference evidence="1" key="1">
    <citation type="journal article" date="2020" name="Int. J. Syst. Evol. Microbiol.">
        <title>Aquipluma nitroreducens gen. nov. sp. nov., a novel facultatively anaerobic bacterium isolated from a freshwater lake.</title>
        <authorList>
            <person name="Watanabe M."/>
            <person name="Kojima H."/>
            <person name="Fukui M."/>
        </authorList>
    </citation>
    <scope>NUCLEOTIDE SEQUENCE</scope>
    <source>
        <strain evidence="1">MeG22</strain>
    </source>
</reference>
<name>A0A5K7SA84_9BACT</name>
<dbReference type="AlphaFoldDB" id="A0A5K7SA84"/>
<protein>
    <submittedName>
        <fullName evidence="1">Uncharacterized protein</fullName>
    </submittedName>
</protein>
<dbReference type="EMBL" id="AP018694">
    <property type="protein sequence ID" value="BBE18415.1"/>
    <property type="molecule type" value="Genomic_DNA"/>
</dbReference>
<evidence type="ECO:0000313" key="1">
    <source>
        <dbReference type="EMBL" id="BBE18415.1"/>
    </source>
</evidence>